<keyword evidence="9" id="KW-0539">Nucleus</keyword>
<keyword evidence="7" id="KW-0342">GTP-binding</keyword>
<dbReference type="GO" id="GO:0031683">
    <property type="term" value="F:G-protein beta/gamma-subunit complex binding"/>
    <property type="evidence" value="ECO:0007669"/>
    <property type="project" value="InterPro"/>
</dbReference>
<comment type="similarity">
    <text evidence="10">Belongs to the G-alpha family. XLG subfamily.</text>
</comment>
<dbReference type="GO" id="GO:0007186">
    <property type="term" value="P:G protein-coupled receptor signaling pathway"/>
    <property type="evidence" value="ECO:0007669"/>
    <property type="project" value="InterPro"/>
</dbReference>
<dbReference type="AlphaFoldDB" id="A0A8B8LUW7"/>
<keyword evidence="2 11" id="KW-0479">Metal-binding</keyword>
<dbReference type="Gene3D" id="3.40.50.300">
    <property type="entry name" value="P-loop containing nucleotide triphosphate hydrolases"/>
    <property type="match status" value="1"/>
</dbReference>
<dbReference type="InterPro" id="IPR053057">
    <property type="entry name" value="XLG_GTP-binding"/>
</dbReference>
<evidence type="ECO:0000256" key="7">
    <source>
        <dbReference type="ARBA" id="ARBA00023134"/>
    </source>
</evidence>
<dbReference type="KEGG" id="aprc:113868575"/>
<evidence type="ECO:0000256" key="10">
    <source>
        <dbReference type="ARBA" id="ARBA00060880"/>
    </source>
</evidence>
<dbReference type="GeneID" id="113868575"/>
<keyword evidence="6" id="KW-0106">Calcium</keyword>
<feature type="compositionally biased region" description="Low complexity" evidence="12">
    <location>
        <begin position="147"/>
        <end position="163"/>
    </location>
</feature>
<dbReference type="InterPro" id="IPR001019">
    <property type="entry name" value="Gprotein_alpha_su"/>
</dbReference>
<sequence length="894" mass="100156">MASFLRKLRPSGPPVVVETQDSISNYEYSLAVLYTGPPLSFSIPEIPAFKIDQIPVATIAPSLSHDDFSIPVIQPLGKVPHKKKQQKLSTKDSVVVPSNFDTHAITSSSPDGAGYVDVVVHKSPSPCTLIPPGVVDDDRDGTFPTASDTTESGSSSLSGSSDEICSFREDEHGGEKAPSPKHVKRVSAVTFCDPESNYMVESDSEWSSDSQVGSFPAKPRAVRAGNKGSCYKCLKGNRLTQKEVCIVCSAKYCRSCVIRAMGSMPQGRKCVTCIGYRIDESKRGKLGKWSRMLKQLLSELIVDQVMDDERSCEANQVSPELVCVNLQPLNREQLKVLLNCPNPPKQLKPGSYWYDKASGFWGKEGQPPSEIISPQLDVGGRLPRHASNGNTNVTINDREITQKELWILKLAGVPWEGTPNFWVNADGSYREEGQKKDRGCIWDKRGTRLACAILSLPVPSKKVTLACEGEKAIIDSLHQKTLHKFLLVGSVNSGTCTIFKQAKLLYNVPFSENELQNIKLVIKSNLFTYLGILLEGRANFEEESLSENTKRRPVDESTSSAGNTRSGNVETTLYTIGPRLKDFSDWLLKYMVSGTLDTIFPAATREYGPLVEELWRDKAIQATYNRRNELKMLPRSANYFLDRAVEISKIDYEPSDMDILYAEGISISNSLTSMEFSFSKSSSEESLFPEYQHESSLRYQLIRVHPTSLGENCKWLEMFEDTDVVMFSVALSDYDEYTIDRKGVSTNKMLVAKQLFETIIAHPSFHNKKFLLVLTKFDLLEEKIEHIPLTQCEWFCDFHPFISPNHKKGCSNSNNLSLAQCAFQYIAVKFKRLFHSLTDRTLFVSLVNGLEPDTIDEALRYGREVMEWEKWDPSKVTDLKSEITSTSLDEPSYS</sequence>
<dbReference type="Gene3D" id="1.10.400.10">
    <property type="entry name" value="GI Alpha 1, domain 2-like"/>
    <property type="match status" value="1"/>
</dbReference>
<dbReference type="InterPro" id="IPR011025">
    <property type="entry name" value="GproteinA_insert"/>
</dbReference>
<protein>
    <submittedName>
        <fullName evidence="14">Extra-large guanine nucleotide-binding protein 1-like isoform X1</fullName>
    </submittedName>
</protein>
<dbReference type="PANTHER" id="PTHR36486">
    <property type="entry name" value="OS01G0977800 PROTEIN"/>
    <property type="match status" value="1"/>
</dbReference>
<feature type="binding site" evidence="11">
    <location>
        <position position="668"/>
    </location>
    <ligand>
        <name>Mg(2+)</name>
        <dbReference type="ChEBI" id="CHEBI:18420"/>
    </ligand>
</feature>
<feature type="region of interest" description="Disordered" evidence="12">
    <location>
        <begin position="129"/>
        <end position="164"/>
    </location>
</feature>
<dbReference type="PROSITE" id="PS51882">
    <property type="entry name" value="G_ALPHA"/>
    <property type="match status" value="1"/>
</dbReference>
<evidence type="ECO:0000256" key="5">
    <source>
        <dbReference type="ARBA" id="ARBA00022833"/>
    </source>
</evidence>
<comment type="subcellular location">
    <subcellularLocation>
        <location evidence="1">Nucleus</location>
    </subcellularLocation>
</comment>
<evidence type="ECO:0000256" key="11">
    <source>
        <dbReference type="PIRSR" id="PIRSR601019-2"/>
    </source>
</evidence>
<evidence type="ECO:0000256" key="12">
    <source>
        <dbReference type="SAM" id="MobiDB-lite"/>
    </source>
</evidence>
<dbReference type="Proteomes" id="UP000694853">
    <property type="component" value="Unplaced"/>
</dbReference>
<dbReference type="RefSeq" id="XP_027360070.1">
    <property type="nucleotide sequence ID" value="XM_027504269.1"/>
</dbReference>
<dbReference type="SUPFAM" id="SSF47895">
    <property type="entry name" value="Transducin (alpha subunit), insertion domain"/>
    <property type="match status" value="1"/>
</dbReference>
<evidence type="ECO:0000256" key="3">
    <source>
        <dbReference type="ARBA" id="ARBA00022741"/>
    </source>
</evidence>
<evidence type="ECO:0000256" key="9">
    <source>
        <dbReference type="ARBA" id="ARBA00023242"/>
    </source>
</evidence>
<dbReference type="PRINTS" id="PR00318">
    <property type="entry name" value="GPROTEINA"/>
</dbReference>
<evidence type="ECO:0000313" key="13">
    <source>
        <dbReference type="Proteomes" id="UP000694853"/>
    </source>
</evidence>
<dbReference type="GO" id="GO:0008270">
    <property type="term" value="F:zinc ion binding"/>
    <property type="evidence" value="ECO:0007669"/>
    <property type="project" value="UniProtKB-KW"/>
</dbReference>
<evidence type="ECO:0000256" key="2">
    <source>
        <dbReference type="ARBA" id="ARBA00022723"/>
    </source>
</evidence>
<feature type="region of interest" description="Disordered" evidence="12">
    <location>
        <begin position="544"/>
        <end position="568"/>
    </location>
</feature>
<organism evidence="13 14">
    <name type="scientific">Abrus precatorius</name>
    <name type="common">Indian licorice</name>
    <name type="synonym">Glycine abrus</name>
    <dbReference type="NCBI Taxonomy" id="3816"/>
    <lineage>
        <taxon>Eukaryota</taxon>
        <taxon>Viridiplantae</taxon>
        <taxon>Streptophyta</taxon>
        <taxon>Embryophyta</taxon>
        <taxon>Tracheophyta</taxon>
        <taxon>Spermatophyta</taxon>
        <taxon>Magnoliopsida</taxon>
        <taxon>eudicotyledons</taxon>
        <taxon>Gunneridae</taxon>
        <taxon>Pentapetalae</taxon>
        <taxon>rosids</taxon>
        <taxon>fabids</taxon>
        <taxon>Fabales</taxon>
        <taxon>Fabaceae</taxon>
        <taxon>Papilionoideae</taxon>
        <taxon>50 kb inversion clade</taxon>
        <taxon>NPAAA clade</taxon>
        <taxon>indigoferoid/millettioid clade</taxon>
        <taxon>Abreae</taxon>
        <taxon>Abrus</taxon>
    </lineage>
</organism>
<dbReference type="PANTHER" id="PTHR36486:SF4">
    <property type="entry name" value="PH DOMAIN-CONTAINING PROTEIN"/>
    <property type="match status" value="1"/>
</dbReference>
<evidence type="ECO:0000256" key="1">
    <source>
        <dbReference type="ARBA" id="ARBA00004123"/>
    </source>
</evidence>
<dbReference type="FunFam" id="1.10.400.10:FF:000005">
    <property type="entry name" value="Extra-large guanine nucleotide-binding protein 3"/>
    <property type="match status" value="1"/>
</dbReference>
<evidence type="ECO:0000256" key="8">
    <source>
        <dbReference type="ARBA" id="ARBA00023224"/>
    </source>
</evidence>
<dbReference type="GO" id="GO:0005525">
    <property type="term" value="F:GTP binding"/>
    <property type="evidence" value="ECO:0007669"/>
    <property type="project" value="UniProtKB-KW"/>
</dbReference>
<proteinExistence type="inferred from homology"/>
<keyword evidence="4" id="KW-0863">Zinc-finger</keyword>
<dbReference type="InterPro" id="IPR027417">
    <property type="entry name" value="P-loop_NTPase"/>
</dbReference>
<dbReference type="GO" id="GO:0003924">
    <property type="term" value="F:GTPase activity"/>
    <property type="evidence" value="ECO:0007669"/>
    <property type="project" value="InterPro"/>
</dbReference>
<dbReference type="SMART" id="SM00275">
    <property type="entry name" value="G_alpha"/>
    <property type="match status" value="1"/>
</dbReference>
<keyword evidence="5" id="KW-0862">Zinc</keyword>
<reference evidence="14" key="2">
    <citation type="submission" date="2025-08" db="UniProtKB">
        <authorList>
            <consortium name="RefSeq"/>
        </authorList>
    </citation>
    <scope>IDENTIFICATION</scope>
    <source>
        <tissue evidence="14">Young leaves</tissue>
    </source>
</reference>
<keyword evidence="3" id="KW-0547">Nucleotide-binding</keyword>
<evidence type="ECO:0000256" key="6">
    <source>
        <dbReference type="ARBA" id="ARBA00022837"/>
    </source>
</evidence>
<evidence type="ECO:0000313" key="14">
    <source>
        <dbReference type="RefSeq" id="XP_027360070.1"/>
    </source>
</evidence>
<gene>
    <name evidence="14" type="primary">LOC113868575</name>
</gene>
<name>A0A8B8LUW7_ABRPR</name>
<dbReference type="SUPFAM" id="SSF52540">
    <property type="entry name" value="P-loop containing nucleoside triphosphate hydrolases"/>
    <property type="match status" value="1"/>
</dbReference>
<dbReference type="OrthoDB" id="5817230at2759"/>
<dbReference type="FunFam" id="3.40.50.300:FF:000692">
    <property type="entry name" value="Guanine nucleotide-binding protein subunit alpha"/>
    <property type="match status" value="1"/>
</dbReference>
<dbReference type="Pfam" id="PF00503">
    <property type="entry name" value="G-alpha"/>
    <property type="match status" value="1"/>
</dbReference>
<evidence type="ECO:0000256" key="4">
    <source>
        <dbReference type="ARBA" id="ARBA00022771"/>
    </source>
</evidence>
<keyword evidence="11" id="KW-0460">Magnesium</keyword>
<accession>A0A8B8LUW7</accession>
<feature type="compositionally biased region" description="Polar residues" evidence="12">
    <location>
        <begin position="556"/>
        <end position="568"/>
    </location>
</feature>
<dbReference type="GO" id="GO:0005634">
    <property type="term" value="C:nucleus"/>
    <property type="evidence" value="ECO:0007669"/>
    <property type="project" value="UniProtKB-SubCell"/>
</dbReference>
<reference evidence="13" key="1">
    <citation type="journal article" date="2019" name="Toxins">
        <title>Detection of Abrin-Like and Prepropulchellin-Like Toxin Genes and Transcripts Using Whole Genome Sequencing and Full-Length Transcript Sequencing of Abrus precatorius.</title>
        <authorList>
            <person name="Hovde B.T."/>
            <person name="Daligault H.E."/>
            <person name="Hanschen E.R."/>
            <person name="Kunde Y.A."/>
            <person name="Johnson M.B."/>
            <person name="Starkenburg S.R."/>
            <person name="Johnson S.L."/>
        </authorList>
    </citation>
    <scope>NUCLEOTIDE SEQUENCE [LARGE SCALE GENOMIC DNA]</scope>
</reference>
<keyword evidence="13" id="KW-1185">Reference proteome</keyword>
<keyword evidence="8" id="KW-0807">Transducer</keyword>